<dbReference type="KEGG" id="pfer:IRI77_30735"/>
<dbReference type="Proteomes" id="UP000593892">
    <property type="component" value="Chromosome"/>
</dbReference>
<organism evidence="1 2">
    <name type="scientific">Paludibaculum fermentans</name>
    <dbReference type="NCBI Taxonomy" id="1473598"/>
    <lineage>
        <taxon>Bacteria</taxon>
        <taxon>Pseudomonadati</taxon>
        <taxon>Acidobacteriota</taxon>
        <taxon>Terriglobia</taxon>
        <taxon>Bryobacterales</taxon>
        <taxon>Bryobacteraceae</taxon>
        <taxon>Paludibaculum</taxon>
    </lineage>
</organism>
<dbReference type="Pfam" id="PF14559">
    <property type="entry name" value="TPR_19"/>
    <property type="match status" value="1"/>
</dbReference>
<dbReference type="EMBL" id="CP063849">
    <property type="protein sequence ID" value="QOY87107.1"/>
    <property type="molecule type" value="Genomic_DNA"/>
</dbReference>
<dbReference type="InterPro" id="IPR011990">
    <property type="entry name" value="TPR-like_helical_dom_sf"/>
</dbReference>
<gene>
    <name evidence="1" type="ORF">IRI77_30735</name>
</gene>
<proteinExistence type="predicted"/>
<accession>A0A7S7NNX6</accession>
<dbReference type="SUPFAM" id="SSF48452">
    <property type="entry name" value="TPR-like"/>
    <property type="match status" value="1"/>
</dbReference>
<keyword evidence="2" id="KW-1185">Reference proteome</keyword>
<dbReference type="Gene3D" id="1.25.40.10">
    <property type="entry name" value="Tetratricopeptide repeat domain"/>
    <property type="match status" value="1"/>
</dbReference>
<protein>
    <submittedName>
        <fullName evidence="1">Tetratricopeptide repeat protein</fullName>
    </submittedName>
</protein>
<dbReference type="RefSeq" id="WP_194448776.1">
    <property type="nucleotide sequence ID" value="NZ_CP063849.1"/>
</dbReference>
<evidence type="ECO:0000313" key="2">
    <source>
        <dbReference type="Proteomes" id="UP000593892"/>
    </source>
</evidence>
<name>A0A7S7NNX6_PALFE</name>
<dbReference type="AlphaFoldDB" id="A0A7S7NNX6"/>
<reference evidence="1 2" key="1">
    <citation type="submission" date="2020-10" db="EMBL/GenBank/DDBJ databases">
        <title>Complete genome sequence of Paludibaculum fermentans P105T, a facultatively anaerobic acidobacterium capable of dissimilatory Fe(III) reduction.</title>
        <authorList>
            <person name="Dedysh S.N."/>
            <person name="Beletsky A.V."/>
            <person name="Kulichevskaya I.S."/>
            <person name="Mardanov A.V."/>
            <person name="Ravin N.V."/>
        </authorList>
    </citation>
    <scope>NUCLEOTIDE SEQUENCE [LARGE SCALE GENOMIC DNA]</scope>
    <source>
        <strain evidence="1 2">P105</strain>
    </source>
</reference>
<sequence>MSRLEAVRALVAQDPTNSRIRFMLCMEYLGASDWQQAVSELKELLARDANYVAAYYQAGRASEELGEEDAARAFYRDGIDAARRTGDAHALSELQAALDILG</sequence>
<evidence type="ECO:0000313" key="1">
    <source>
        <dbReference type="EMBL" id="QOY87107.1"/>
    </source>
</evidence>